<comment type="caution">
    <text evidence="1">The sequence shown here is derived from an EMBL/GenBank/DDBJ whole genome shotgun (WGS) entry which is preliminary data.</text>
</comment>
<gene>
    <name evidence="1" type="ORF">EAS64_02410</name>
</gene>
<protein>
    <submittedName>
        <fullName evidence="1">Uncharacterized protein</fullName>
    </submittedName>
</protein>
<dbReference type="EMBL" id="RPFW01000001">
    <property type="protein sequence ID" value="TVZ06304.1"/>
    <property type="molecule type" value="Genomic_DNA"/>
</dbReference>
<dbReference type="Proteomes" id="UP000460272">
    <property type="component" value="Unassembled WGS sequence"/>
</dbReference>
<sequence length="84" mass="9016">MQLALVEITPWRIAPGWVDAWQSDQRTEWTSLAAEATLSGTTVAGLAGELSGLEDRGLLRWDQGRQAAVLAAGLDDANALRRLG</sequence>
<evidence type="ECO:0000313" key="2">
    <source>
        <dbReference type="Proteomes" id="UP000460272"/>
    </source>
</evidence>
<proteinExistence type="predicted"/>
<name>A0A6P2C4J8_9ACTN</name>
<reference evidence="1 2" key="1">
    <citation type="submission" date="2018-11" db="EMBL/GenBank/DDBJ databases">
        <title>Trebonia kvetii gen.nov., sp.nov., a novel acidophilic actinobacterium, and proposal of the new actinobacterial family Treboniaceae fam. nov.</title>
        <authorList>
            <person name="Rapoport D."/>
            <person name="Sagova-Mareckova M."/>
            <person name="Sedlacek I."/>
            <person name="Provaznik J."/>
            <person name="Kralova S."/>
            <person name="Pavlinic D."/>
            <person name="Benes V."/>
            <person name="Kopecky J."/>
        </authorList>
    </citation>
    <scope>NUCLEOTIDE SEQUENCE [LARGE SCALE GENOMIC DNA]</scope>
    <source>
        <strain evidence="1 2">15Tr583</strain>
    </source>
</reference>
<evidence type="ECO:0000313" key="1">
    <source>
        <dbReference type="EMBL" id="TVZ06304.1"/>
    </source>
</evidence>
<organism evidence="1 2">
    <name type="scientific">Trebonia kvetii</name>
    <dbReference type="NCBI Taxonomy" id="2480626"/>
    <lineage>
        <taxon>Bacteria</taxon>
        <taxon>Bacillati</taxon>
        <taxon>Actinomycetota</taxon>
        <taxon>Actinomycetes</taxon>
        <taxon>Streptosporangiales</taxon>
        <taxon>Treboniaceae</taxon>
        <taxon>Trebonia</taxon>
    </lineage>
</organism>
<keyword evidence="2" id="KW-1185">Reference proteome</keyword>
<accession>A0A6P2C4J8</accession>
<dbReference type="AlphaFoldDB" id="A0A6P2C4J8"/>
<dbReference type="RefSeq" id="WP_222848933.1">
    <property type="nucleotide sequence ID" value="NZ_RPFW01000001.1"/>
</dbReference>